<organism evidence="1 2">
    <name type="scientific">Actinocatenispora sera</name>
    <dbReference type="NCBI Taxonomy" id="390989"/>
    <lineage>
        <taxon>Bacteria</taxon>
        <taxon>Bacillati</taxon>
        <taxon>Actinomycetota</taxon>
        <taxon>Actinomycetes</taxon>
        <taxon>Micromonosporales</taxon>
        <taxon>Micromonosporaceae</taxon>
        <taxon>Actinocatenispora</taxon>
    </lineage>
</organism>
<evidence type="ECO:0000313" key="1">
    <source>
        <dbReference type="EMBL" id="BCJ29546.1"/>
    </source>
</evidence>
<protein>
    <submittedName>
        <fullName evidence="1">Uncharacterized protein</fullName>
    </submittedName>
</protein>
<proteinExistence type="predicted"/>
<dbReference type="AlphaFoldDB" id="A0A810L586"/>
<gene>
    <name evidence="1" type="ORF">Asera_36540</name>
</gene>
<dbReference type="KEGG" id="aser:Asera_36540"/>
<keyword evidence="2" id="KW-1185">Reference proteome</keyword>
<name>A0A810L586_9ACTN</name>
<sequence length="139" mass="15380">MAQLTVLWFDRYDDARAVWRRRPRQVDAALVWVDDDRRVRIDRDERDGIDWAMVVGALFVVPVSSALHPMPIRRPPQLGLTDATVRRTAGSLAPGSAAIVGLAGAGNRLVWLAGLHHGRRLSVPLTAAERDRLAHPLPA</sequence>
<dbReference type="EMBL" id="AP023354">
    <property type="protein sequence ID" value="BCJ29546.1"/>
    <property type="molecule type" value="Genomic_DNA"/>
</dbReference>
<accession>A0A810L586</accession>
<dbReference type="RefSeq" id="WP_030447911.1">
    <property type="nucleotide sequence ID" value="NZ_AP023354.1"/>
</dbReference>
<evidence type="ECO:0000313" key="2">
    <source>
        <dbReference type="Proteomes" id="UP000680750"/>
    </source>
</evidence>
<reference evidence="1" key="1">
    <citation type="submission" date="2020-08" db="EMBL/GenBank/DDBJ databases">
        <title>Whole genome shotgun sequence of Actinocatenispora sera NBRC 101916.</title>
        <authorList>
            <person name="Komaki H."/>
            <person name="Tamura T."/>
        </authorList>
    </citation>
    <scope>NUCLEOTIDE SEQUENCE</scope>
    <source>
        <strain evidence="1">NBRC 101916</strain>
    </source>
</reference>
<dbReference type="Proteomes" id="UP000680750">
    <property type="component" value="Chromosome"/>
</dbReference>